<evidence type="ECO:0000313" key="2">
    <source>
        <dbReference type="EMBL" id="KAK1376941.1"/>
    </source>
</evidence>
<feature type="region of interest" description="Disordered" evidence="1">
    <location>
        <begin position="270"/>
        <end position="306"/>
    </location>
</feature>
<dbReference type="EMBL" id="JAUIZM010000007">
    <property type="protein sequence ID" value="KAK1376941.1"/>
    <property type="molecule type" value="Genomic_DNA"/>
</dbReference>
<keyword evidence="3" id="KW-1185">Reference proteome</keyword>
<evidence type="ECO:0000256" key="1">
    <source>
        <dbReference type="SAM" id="MobiDB-lite"/>
    </source>
</evidence>
<dbReference type="Proteomes" id="UP001237642">
    <property type="component" value="Unassembled WGS sequence"/>
</dbReference>
<protein>
    <submittedName>
        <fullName evidence="2">Uncharacterized protein</fullName>
    </submittedName>
</protein>
<reference evidence="2" key="2">
    <citation type="submission" date="2023-05" db="EMBL/GenBank/DDBJ databases">
        <authorList>
            <person name="Schelkunov M.I."/>
        </authorList>
    </citation>
    <scope>NUCLEOTIDE SEQUENCE</scope>
    <source>
        <strain evidence="2">Hsosn_3</strain>
        <tissue evidence="2">Leaf</tissue>
    </source>
</reference>
<sequence length="306" mass="35087">MSVETDEQKEQYKQLVRLFVIDQIFLPSTENAYIRNGNYKYCSDGSTFESINWAQAKLDRIYVAVTKNTRTFSVCSTVFQALIYDKIPSLVPKDMKPKSTLVAADKYPVIRKKKESWKLELDKLNSKDIKNCDLCSRHHGLHDHGLHAPLFQKACEGVILAHVIGQARHILEGSLEGDYLSEIINFDLVEDLKIEYLGTDDGSEWALIEALSMKDAFRFRYKEQQTHIAPNTINVDSQNLEKTEQNPETVEHPINEQIQETAEHTKNIVESGLPLGTVDPQIQEKPAHHQIPEEPARRYPSRDRNK</sequence>
<organism evidence="2 3">
    <name type="scientific">Heracleum sosnowskyi</name>
    <dbReference type="NCBI Taxonomy" id="360622"/>
    <lineage>
        <taxon>Eukaryota</taxon>
        <taxon>Viridiplantae</taxon>
        <taxon>Streptophyta</taxon>
        <taxon>Embryophyta</taxon>
        <taxon>Tracheophyta</taxon>
        <taxon>Spermatophyta</taxon>
        <taxon>Magnoliopsida</taxon>
        <taxon>eudicotyledons</taxon>
        <taxon>Gunneridae</taxon>
        <taxon>Pentapetalae</taxon>
        <taxon>asterids</taxon>
        <taxon>campanulids</taxon>
        <taxon>Apiales</taxon>
        <taxon>Apiaceae</taxon>
        <taxon>Apioideae</taxon>
        <taxon>apioid superclade</taxon>
        <taxon>Tordylieae</taxon>
        <taxon>Tordyliinae</taxon>
        <taxon>Heracleum</taxon>
    </lineage>
</organism>
<dbReference type="AlphaFoldDB" id="A0AAD8I101"/>
<reference evidence="2" key="1">
    <citation type="submission" date="2023-02" db="EMBL/GenBank/DDBJ databases">
        <title>Genome of toxic invasive species Heracleum sosnowskyi carries increased number of genes despite the absence of recent whole-genome duplications.</title>
        <authorList>
            <person name="Schelkunov M."/>
            <person name="Shtratnikova V."/>
            <person name="Makarenko M."/>
            <person name="Klepikova A."/>
            <person name="Omelchenko D."/>
            <person name="Novikova G."/>
            <person name="Obukhova E."/>
            <person name="Bogdanov V."/>
            <person name="Penin A."/>
            <person name="Logacheva M."/>
        </authorList>
    </citation>
    <scope>NUCLEOTIDE SEQUENCE</scope>
    <source>
        <strain evidence="2">Hsosn_3</strain>
        <tissue evidence="2">Leaf</tissue>
    </source>
</reference>
<comment type="caution">
    <text evidence="2">The sequence shown here is derived from an EMBL/GenBank/DDBJ whole genome shotgun (WGS) entry which is preliminary data.</text>
</comment>
<feature type="compositionally biased region" description="Basic and acidic residues" evidence="1">
    <location>
        <begin position="285"/>
        <end position="306"/>
    </location>
</feature>
<evidence type="ECO:0000313" key="3">
    <source>
        <dbReference type="Proteomes" id="UP001237642"/>
    </source>
</evidence>
<name>A0AAD8I101_9APIA</name>
<proteinExistence type="predicted"/>
<gene>
    <name evidence="2" type="ORF">POM88_033134</name>
</gene>
<accession>A0AAD8I101</accession>